<accession>A0A7X0JVG4</accession>
<keyword evidence="3" id="KW-1185">Reference proteome</keyword>
<feature type="transmembrane region" description="Helical" evidence="1">
    <location>
        <begin position="283"/>
        <end position="303"/>
    </location>
</feature>
<evidence type="ECO:0000313" key="2">
    <source>
        <dbReference type="EMBL" id="MBB6522190.1"/>
    </source>
</evidence>
<feature type="transmembrane region" description="Helical" evidence="1">
    <location>
        <begin position="98"/>
        <end position="120"/>
    </location>
</feature>
<organism evidence="2 3">
    <name type="scientific">Pseudoteredinibacter isoporae</name>
    <dbReference type="NCBI Taxonomy" id="570281"/>
    <lineage>
        <taxon>Bacteria</taxon>
        <taxon>Pseudomonadati</taxon>
        <taxon>Pseudomonadota</taxon>
        <taxon>Gammaproteobacteria</taxon>
        <taxon>Cellvibrionales</taxon>
        <taxon>Cellvibrionaceae</taxon>
        <taxon>Pseudoteredinibacter</taxon>
    </lineage>
</organism>
<dbReference type="EMBL" id="JACHHT010000002">
    <property type="protein sequence ID" value="MBB6522190.1"/>
    <property type="molecule type" value="Genomic_DNA"/>
</dbReference>
<feature type="transmembrane region" description="Helical" evidence="1">
    <location>
        <begin position="12"/>
        <end position="33"/>
    </location>
</feature>
<name>A0A7X0JVG4_9GAMM</name>
<evidence type="ECO:0000256" key="1">
    <source>
        <dbReference type="SAM" id="Phobius"/>
    </source>
</evidence>
<comment type="caution">
    <text evidence="2">The sequence shown here is derived from an EMBL/GenBank/DDBJ whole genome shotgun (WGS) entry which is preliminary data.</text>
</comment>
<dbReference type="Proteomes" id="UP000528457">
    <property type="component" value="Unassembled WGS sequence"/>
</dbReference>
<evidence type="ECO:0000313" key="3">
    <source>
        <dbReference type="Proteomes" id="UP000528457"/>
    </source>
</evidence>
<gene>
    <name evidence="2" type="ORF">HNR48_002475</name>
</gene>
<keyword evidence="1" id="KW-0472">Membrane</keyword>
<dbReference type="InParanoid" id="A0A7X0JVG4"/>
<sequence length="313" mass="35406">MTSPFIVFSYYLLGWVLLSIALSWVSAALYPYFSRQLKNYHPVQATRHTFMFGLLAPVTSGLGTLVLASPQLAFPLVASHCHNDSCAPHTLHIEMSSILSSSTLALGAAALLVLCMAMVWQLRGNHRYERMLQQLSEADSLGYRWFDSPKPVARCIGLFHPQVYFSSGLLNSMDTKQRQVVLAQNLARAARHENLCYWLLKWATVAWPQTGKQRIRQEFLQRSSSSCDIKAFKVLGEKVNVDFFIETLERIYGQARWQERQQIFRRELGTQGSGATATKHRTLLIFAQITTLGLAFTVSAVYLGHPMLEIFSR</sequence>
<keyword evidence="1" id="KW-1133">Transmembrane helix</keyword>
<dbReference type="RefSeq" id="WP_166846527.1">
    <property type="nucleotide sequence ID" value="NZ_JAAONY010000002.1"/>
</dbReference>
<feature type="transmembrane region" description="Helical" evidence="1">
    <location>
        <begin position="54"/>
        <end position="78"/>
    </location>
</feature>
<protein>
    <submittedName>
        <fullName evidence="2">Uncharacterized protein</fullName>
    </submittedName>
</protein>
<reference evidence="2 3" key="1">
    <citation type="submission" date="2020-08" db="EMBL/GenBank/DDBJ databases">
        <title>Genomic Encyclopedia of Type Strains, Phase IV (KMG-IV): sequencing the most valuable type-strain genomes for metagenomic binning, comparative biology and taxonomic classification.</title>
        <authorList>
            <person name="Goeker M."/>
        </authorList>
    </citation>
    <scope>NUCLEOTIDE SEQUENCE [LARGE SCALE GENOMIC DNA]</scope>
    <source>
        <strain evidence="2 3">DSM 22368</strain>
    </source>
</reference>
<proteinExistence type="predicted"/>
<dbReference type="AlphaFoldDB" id="A0A7X0JVG4"/>
<keyword evidence="1" id="KW-0812">Transmembrane</keyword>